<feature type="site" description="Interaction with DNA" evidence="9">
    <location>
        <position position="650"/>
    </location>
</feature>
<keyword evidence="3" id="KW-0479">Metal-binding</keyword>
<gene>
    <name evidence="9" type="primary">parE</name>
    <name evidence="11" type="ORF">KVP70_04680</name>
    <name evidence="12" type="ORF">L1274_005422</name>
</gene>
<name>A0AA41H8G5_9BURK</name>
<dbReference type="InterPro" id="IPR001241">
    <property type="entry name" value="Topo_IIA"/>
</dbReference>
<feature type="site" description="Interaction with DNA" evidence="9">
    <location>
        <position position="468"/>
    </location>
</feature>
<evidence type="ECO:0000256" key="4">
    <source>
        <dbReference type="ARBA" id="ARBA00022741"/>
    </source>
</evidence>
<dbReference type="InterPro" id="IPR013506">
    <property type="entry name" value="Topo_IIA_bsu_dom2"/>
</dbReference>
<feature type="binding site" evidence="9">
    <location>
        <position position="47"/>
    </location>
    <ligand>
        <name>ATP</name>
        <dbReference type="ChEBI" id="CHEBI:30616"/>
    </ligand>
</feature>
<dbReference type="CDD" id="cd00822">
    <property type="entry name" value="TopoII_Trans_DNA_gyrase"/>
    <property type="match status" value="1"/>
</dbReference>
<dbReference type="PROSITE" id="PS00177">
    <property type="entry name" value="TOPOISOMERASE_II"/>
    <property type="match status" value="1"/>
</dbReference>
<dbReference type="GO" id="GO:0006265">
    <property type="term" value="P:DNA topological change"/>
    <property type="evidence" value="ECO:0007669"/>
    <property type="project" value="UniProtKB-UniRule"/>
</dbReference>
<dbReference type="PANTHER" id="PTHR45866">
    <property type="entry name" value="DNA GYRASE/TOPOISOMERASE SUBUNIT B"/>
    <property type="match status" value="1"/>
</dbReference>
<evidence type="ECO:0000313" key="14">
    <source>
        <dbReference type="Proteomes" id="UP001162889"/>
    </source>
</evidence>
<dbReference type="InterPro" id="IPR003594">
    <property type="entry name" value="HATPase_dom"/>
</dbReference>
<keyword evidence="14" id="KW-1185">Reference proteome</keyword>
<dbReference type="EC" id="5.6.2.2" evidence="9"/>
<sequence>MATKKPVSDYSEASIRVLKGLEPVKQRPGMYTRTENPLHIIQEVIDNASDEALGGHCKNIIVTQNADGSITVEDDGRGIPVGLHPEEGVPTVEIVFTRLHAGGKFDKGSGGAYAFSGGLHGVGVSVTNALSKRLEITVWRKEPDGTGLHKLAFEHGDVVEPLSSAVAPRDGKKSGTRVTAWPDAKYFDSPAISQTELQRLLRSKAVLLPGVTVTLTNAKTGESQVWQYNDGLRGYLTEALAQATDGETLIPLFEGAQFAGPDAEGFAEGEGAAWVVAWTEQGAVVRESYVNLIPTPNGGTHESGLRDGLYGAVKSFVEMHSLLPKGVKLLPEDVFARVSFVLSAKVLDPQFQGQIKERLNSRDAVRLVSTYSKPALELWLNHHVDYGKKLAELVIKQAQSRLRSLQKVEKKKSSGVAVLPGKLTDCESSDVARTELFLVEGDSAGGSAKMGRDKEFQAILPLRGKVLNSWETDRDRLFANNEIHDISVAIGVDPHSADSMPDLSGLRYGKICILSDADVDGSHIQVLLLTLFFKHFPGLIANGNICIARPPLFRVDAPARGKKPIQKLYALDAGELVAIEDKLRKDGLKEGAWSISRFKGLGEMNAEQLWETTMNPDTRRLLPVSLGAYAHGESSARFNMLMGKGEAAARRAWIEEHGNEAEADI</sequence>
<dbReference type="Pfam" id="PF01751">
    <property type="entry name" value="Toprim"/>
    <property type="match status" value="1"/>
</dbReference>
<dbReference type="EMBL" id="JALJZU010000012">
    <property type="protein sequence ID" value="MCP2011670.1"/>
    <property type="molecule type" value="Genomic_DNA"/>
</dbReference>
<dbReference type="EMBL" id="JAHTGR010000002">
    <property type="protein sequence ID" value="MBV6320222.1"/>
    <property type="molecule type" value="Genomic_DNA"/>
</dbReference>
<dbReference type="GO" id="GO:0046872">
    <property type="term" value="F:metal ion binding"/>
    <property type="evidence" value="ECO:0007669"/>
    <property type="project" value="UniProtKB-KW"/>
</dbReference>
<feature type="binding site" evidence="9">
    <location>
        <position position="74"/>
    </location>
    <ligand>
        <name>ATP</name>
        <dbReference type="ChEBI" id="CHEBI:30616"/>
    </ligand>
</feature>
<evidence type="ECO:0000256" key="9">
    <source>
        <dbReference type="HAMAP-Rule" id="MF_00938"/>
    </source>
</evidence>
<dbReference type="FunFam" id="3.40.50.670:FF:000001">
    <property type="entry name" value="DNA topoisomerase 2"/>
    <property type="match status" value="1"/>
</dbReference>
<dbReference type="GO" id="GO:0005524">
    <property type="term" value="F:ATP binding"/>
    <property type="evidence" value="ECO:0007669"/>
    <property type="project" value="UniProtKB-UniRule"/>
</dbReference>
<dbReference type="InterPro" id="IPR006171">
    <property type="entry name" value="TOPRIM_dom"/>
</dbReference>
<dbReference type="Proteomes" id="UP001155901">
    <property type="component" value="Unassembled WGS sequence"/>
</dbReference>
<evidence type="ECO:0000313" key="12">
    <source>
        <dbReference type="EMBL" id="MCP2011670.1"/>
    </source>
</evidence>
<keyword evidence="5 9" id="KW-0067">ATP-binding</keyword>
<evidence type="ECO:0000256" key="7">
    <source>
        <dbReference type="ARBA" id="ARBA00023125"/>
    </source>
</evidence>
<dbReference type="SMART" id="SM00433">
    <property type="entry name" value="TOP2c"/>
    <property type="match status" value="1"/>
</dbReference>
<dbReference type="InterPro" id="IPR005737">
    <property type="entry name" value="TopoIV_B_Gneg"/>
</dbReference>
<dbReference type="PROSITE" id="PS50880">
    <property type="entry name" value="TOPRIM"/>
    <property type="match status" value="1"/>
</dbReference>
<dbReference type="InterPro" id="IPR002288">
    <property type="entry name" value="DNA_gyrase_B_C"/>
</dbReference>
<dbReference type="Pfam" id="PF00986">
    <property type="entry name" value="DNA_gyraseB_C"/>
    <property type="match status" value="1"/>
</dbReference>
<dbReference type="CDD" id="cd16928">
    <property type="entry name" value="HATPase_GyrB-like"/>
    <property type="match status" value="1"/>
</dbReference>
<evidence type="ECO:0000256" key="3">
    <source>
        <dbReference type="ARBA" id="ARBA00022723"/>
    </source>
</evidence>
<dbReference type="HAMAP" id="MF_00938">
    <property type="entry name" value="ParE_type1"/>
    <property type="match status" value="1"/>
</dbReference>
<dbReference type="GO" id="GO:0005694">
    <property type="term" value="C:chromosome"/>
    <property type="evidence" value="ECO:0007669"/>
    <property type="project" value="InterPro"/>
</dbReference>
<dbReference type="AlphaFoldDB" id="A0AA41H8G5"/>
<organism evidence="11 13">
    <name type="scientific">Duganella violaceipulchra</name>
    <dbReference type="NCBI Taxonomy" id="2849652"/>
    <lineage>
        <taxon>Bacteria</taxon>
        <taxon>Pseudomonadati</taxon>
        <taxon>Pseudomonadota</taxon>
        <taxon>Betaproteobacteria</taxon>
        <taxon>Burkholderiales</taxon>
        <taxon>Oxalobacteraceae</taxon>
        <taxon>Telluria group</taxon>
        <taxon>Duganella</taxon>
    </lineage>
</organism>
<comment type="caution">
    <text evidence="11">The sequence shown here is derived from an EMBL/GenBank/DDBJ whole genome shotgun (WGS) entry which is preliminary data.</text>
</comment>
<feature type="binding site" evidence="9">
    <location>
        <position position="356"/>
    </location>
    <ligand>
        <name>ATP</name>
        <dbReference type="ChEBI" id="CHEBI:30616"/>
    </ligand>
</feature>
<keyword evidence="6" id="KW-0460">Magnesium</keyword>
<comment type="catalytic activity">
    <reaction evidence="1 9">
        <text>ATP-dependent breakage, passage and rejoining of double-stranded DNA.</text>
        <dbReference type="EC" id="5.6.2.2"/>
    </reaction>
</comment>
<dbReference type="GO" id="GO:0003918">
    <property type="term" value="F:DNA topoisomerase type II (double strand cut, ATP-hydrolyzing) activity"/>
    <property type="evidence" value="ECO:0007669"/>
    <property type="project" value="UniProtKB-UniRule"/>
</dbReference>
<dbReference type="Pfam" id="PF00204">
    <property type="entry name" value="DNA_gyraseB"/>
    <property type="match status" value="1"/>
</dbReference>
<feature type="binding site" evidence="9">
    <location>
        <begin position="118"/>
        <end position="124"/>
    </location>
    <ligand>
        <name>ATP</name>
        <dbReference type="ChEBI" id="CHEBI:30616"/>
    </ligand>
</feature>
<evidence type="ECO:0000313" key="11">
    <source>
        <dbReference type="EMBL" id="MBV6320222.1"/>
    </source>
</evidence>
<comment type="cofactor">
    <cofactor evidence="2">
        <name>Mg(2+)</name>
        <dbReference type="ChEBI" id="CHEBI:18420"/>
    </cofactor>
</comment>
<feature type="domain" description="Toprim" evidence="10">
    <location>
        <begin position="434"/>
        <end position="551"/>
    </location>
</feature>
<dbReference type="Pfam" id="PF02518">
    <property type="entry name" value="HATPase_c"/>
    <property type="match status" value="1"/>
</dbReference>
<dbReference type="GO" id="GO:0003677">
    <property type="term" value="F:DNA binding"/>
    <property type="evidence" value="ECO:0007669"/>
    <property type="project" value="UniProtKB-UniRule"/>
</dbReference>
<dbReference type="GO" id="GO:0007059">
    <property type="term" value="P:chromosome segregation"/>
    <property type="evidence" value="ECO:0007669"/>
    <property type="project" value="UniProtKB-UniRule"/>
</dbReference>
<comment type="similarity">
    <text evidence="9">Belongs to the type II topoisomerase family. ParE type 1 subfamily.</text>
</comment>
<evidence type="ECO:0000256" key="6">
    <source>
        <dbReference type="ARBA" id="ARBA00022842"/>
    </source>
</evidence>
<proteinExistence type="inferred from homology"/>
<dbReference type="RefSeq" id="WP_217940915.1">
    <property type="nucleotide sequence ID" value="NZ_JAHTGR010000002.1"/>
</dbReference>
<dbReference type="SMART" id="SM00387">
    <property type="entry name" value="HATPase_c"/>
    <property type="match status" value="1"/>
</dbReference>
<feature type="site" description="Interaction with DNA" evidence="9">
    <location>
        <position position="523"/>
    </location>
</feature>
<evidence type="ECO:0000256" key="8">
    <source>
        <dbReference type="ARBA" id="ARBA00023235"/>
    </source>
</evidence>
<accession>A0AA41H8G5</accession>
<keyword evidence="8 9" id="KW-0413">Isomerase</keyword>
<evidence type="ECO:0000313" key="13">
    <source>
        <dbReference type="Proteomes" id="UP001155901"/>
    </source>
</evidence>
<comment type="function">
    <text evidence="9">Topoisomerase IV is essential for chromosome segregation. It relaxes supercoiled DNA. Performs the decatenation events required during the replication of a circular DNA molecule.</text>
</comment>
<feature type="binding site" evidence="9">
    <location>
        <position position="10"/>
    </location>
    <ligand>
        <name>ATP</name>
        <dbReference type="ChEBI" id="CHEBI:30616"/>
    </ligand>
</feature>
<evidence type="ECO:0000256" key="2">
    <source>
        <dbReference type="ARBA" id="ARBA00001946"/>
    </source>
</evidence>
<reference evidence="12" key="2">
    <citation type="submission" date="2022-03" db="EMBL/GenBank/DDBJ databases">
        <title>Genome Encyclopedia of Bacteria and Archaea VI: Functional Genomics of Type Strains.</title>
        <authorList>
            <person name="Whitman W."/>
        </authorList>
    </citation>
    <scope>NUCLEOTIDE SEQUENCE</scope>
    <source>
        <strain evidence="12">HSC-15S17</strain>
    </source>
</reference>
<evidence type="ECO:0000259" key="10">
    <source>
        <dbReference type="PROSITE" id="PS50880"/>
    </source>
</evidence>
<evidence type="ECO:0000256" key="5">
    <source>
        <dbReference type="ARBA" id="ARBA00022840"/>
    </source>
</evidence>
<dbReference type="InterPro" id="IPR018522">
    <property type="entry name" value="TopoIIA_CS"/>
</dbReference>
<comment type="subunit">
    <text evidence="9">Heterotetramer composed of ParC and ParE.</text>
</comment>
<keyword evidence="9" id="KW-0799">Topoisomerase</keyword>
<reference evidence="11" key="1">
    <citation type="submission" date="2021-07" db="EMBL/GenBank/DDBJ databases">
        <title>Characterization of violacein-producing bacteria and related species.</title>
        <authorList>
            <person name="Wilson H.S."/>
            <person name="De Leon M.E."/>
        </authorList>
    </citation>
    <scope>NUCLEOTIDE SEQUENCE</scope>
    <source>
        <strain evidence="11">HSC-15S17</strain>
    </source>
</reference>
<dbReference type="PANTHER" id="PTHR45866:SF4">
    <property type="entry name" value="DNA TOPOISOMERASE 4 SUBUNIT B"/>
    <property type="match status" value="1"/>
</dbReference>
<dbReference type="Proteomes" id="UP001162889">
    <property type="component" value="Unassembled WGS sequence"/>
</dbReference>
<keyword evidence="4 9" id="KW-0547">Nucleotide-binding</keyword>
<keyword evidence="7 9" id="KW-0238">DNA-binding</keyword>
<protein>
    <recommendedName>
        <fullName evidence="9">DNA topoisomerase 4 subunit B</fullName>
        <ecNumber evidence="9">5.6.2.2</ecNumber>
    </recommendedName>
    <alternativeName>
        <fullName evidence="9">Topoisomerase IV subunit B</fullName>
    </alternativeName>
</protein>
<evidence type="ECO:0000256" key="1">
    <source>
        <dbReference type="ARBA" id="ARBA00000185"/>
    </source>
</evidence>